<keyword evidence="7" id="KW-0573">Peptidoglycan synthesis</keyword>
<keyword evidence="1" id="KW-0963">Cytoplasm</keyword>
<dbReference type="AlphaFoldDB" id="A0A381V502"/>
<dbReference type="Pfam" id="PF08245">
    <property type="entry name" value="Mur_ligase_M"/>
    <property type="match status" value="1"/>
</dbReference>
<evidence type="ECO:0000256" key="7">
    <source>
        <dbReference type="ARBA" id="ARBA00022984"/>
    </source>
</evidence>
<evidence type="ECO:0000256" key="1">
    <source>
        <dbReference type="ARBA" id="ARBA00022490"/>
    </source>
</evidence>
<dbReference type="GO" id="GO:0009252">
    <property type="term" value="P:peptidoglycan biosynthetic process"/>
    <property type="evidence" value="ECO:0007669"/>
    <property type="project" value="UniProtKB-KW"/>
</dbReference>
<dbReference type="HAMAP" id="MF_02019">
    <property type="entry name" value="MurF"/>
    <property type="match status" value="1"/>
</dbReference>
<keyword evidence="3" id="KW-0132">Cell division</keyword>
<evidence type="ECO:0000256" key="2">
    <source>
        <dbReference type="ARBA" id="ARBA00022598"/>
    </source>
</evidence>
<proteinExistence type="inferred from homology"/>
<evidence type="ECO:0000259" key="13">
    <source>
        <dbReference type="Pfam" id="PF08245"/>
    </source>
</evidence>
<dbReference type="PANTHER" id="PTHR43024:SF1">
    <property type="entry name" value="UDP-N-ACETYLMURAMOYL-TRIPEPTIDE--D-ALANYL-D-ALANINE LIGASE"/>
    <property type="match status" value="1"/>
</dbReference>
<dbReference type="InterPro" id="IPR051046">
    <property type="entry name" value="MurCDEF_CellWall_CoF430Synth"/>
</dbReference>
<dbReference type="GO" id="GO:0005524">
    <property type="term" value="F:ATP binding"/>
    <property type="evidence" value="ECO:0007669"/>
    <property type="project" value="UniProtKB-KW"/>
</dbReference>
<sequence length="442" mass="48063">MHQPEMFTAIFESVTGNQLHHPVTGITTDSRDVDEGDLYIALKGERVDGHTFLDHVSDAGASAALVSRRDENLEFQQVKVNDPLMEIGNLANAWRRQFDVPVIGITGSNGKTSTKELLVHVLSGSYNVHATEGNFNTYIGLPLTLLQMNESHDISIIEMGASVPGEIKVLCTIAEPSHGIITNVAPAHLEGFGSLETIAHEKGVLFRSLDDGISFVNQADEMVSNIPFNGPRITFGLTPDCDFPADIYHEEDGTLTLILDAHEIPTGSHNLSFIKNSIAVSAIAVTLGIEWNDLKKHLQSFSPPAGRCQVKQVANITIIDDTYNANLASSLAALDYLKAFSGNGRRIFVFGDMFELGPTSDEQHRKIGEKCSEMGLDGVFTVGEHTVHTDSAIQNGVVHEHFSSRESLIESLKNTVNPGDKILFKGSRGMAMENVIEGVFSL</sequence>
<reference evidence="14" key="1">
    <citation type="submission" date="2018-05" db="EMBL/GenBank/DDBJ databases">
        <authorList>
            <person name="Lanie J.A."/>
            <person name="Ng W.-L."/>
            <person name="Kazmierczak K.M."/>
            <person name="Andrzejewski T.M."/>
            <person name="Davidsen T.M."/>
            <person name="Wayne K.J."/>
            <person name="Tettelin H."/>
            <person name="Glass J.I."/>
            <person name="Rusch D."/>
            <person name="Podicherti R."/>
            <person name="Tsui H.-C.T."/>
            <person name="Winkler M.E."/>
        </authorList>
    </citation>
    <scope>NUCLEOTIDE SEQUENCE</scope>
</reference>
<evidence type="ECO:0000256" key="9">
    <source>
        <dbReference type="ARBA" id="ARBA00023316"/>
    </source>
</evidence>
<feature type="domain" description="Mur ligase N-terminal catalytic" evidence="11">
    <location>
        <begin position="23"/>
        <end position="79"/>
    </location>
</feature>
<keyword evidence="8" id="KW-0131">Cell cycle</keyword>
<evidence type="ECO:0000259" key="12">
    <source>
        <dbReference type="Pfam" id="PF02875"/>
    </source>
</evidence>
<feature type="domain" description="Mur ligase C-terminal" evidence="12">
    <location>
        <begin position="306"/>
        <end position="428"/>
    </location>
</feature>
<dbReference type="InterPro" id="IPR036615">
    <property type="entry name" value="Mur_ligase_C_dom_sf"/>
</dbReference>
<gene>
    <name evidence="14" type="ORF">METZ01_LOCUS87925</name>
</gene>
<dbReference type="SUPFAM" id="SSF53244">
    <property type="entry name" value="MurD-like peptide ligases, peptide-binding domain"/>
    <property type="match status" value="1"/>
</dbReference>
<evidence type="ECO:0000256" key="5">
    <source>
        <dbReference type="ARBA" id="ARBA00022840"/>
    </source>
</evidence>
<dbReference type="InterPro" id="IPR013221">
    <property type="entry name" value="Mur_ligase_cen"/>
</dbReference>
<evidence type="ECO:0000256" key="8">
    <source>
        <dbReference type="ARBA" id="ARBA00023306"/>
    </source>
</evidence>
<dbReference type="Pfam" id="PF02875">
    <property type="entry name" value="Mur_ligase_C"/>
    <property type="match status" value="1"/>
</dbReference>
<dbReference type="NCBIfam" id="TIGR01143">
    <property type="entry name" value="murF"/>
    <property type="match status" value="1"/>
</dbReference>
<evidence type="ECO:0000256" key="6">
    <source>
        <dbReference type="ARBA" id="ARBA00022960"/>
    </source>
</evidence>
<dbReference type="PANTHER" id="PTHR43024">
    <property type="entry name" value="UDP-N-ACETYLMURAMOYL-TRIPEPTIDE--D-ALANYL-D-ALANINE LIGASE"/>
    <property type="match status" value="1"/>
</dbReference>
<organism evidence="14">
    <name type="scientific">marine metagenome</name>
    <dbReference type="NCBI Taxonomy" id="408172"/>
    <lineage>
        <taxon>unclassified sequences</taxon>
        <taxon>metagenomes</taxon>
        <taxon>ecological metagenomes</taxon>
    </lineage>
</organism>
<dbReference type="SUPFAM" id="SSF53623">
    <property type="entry name" value="MurD-like peptide ligases, catalytic domain"/>
    <property type="match status" value="1"/>
</dbReference>
<evidence type="ECO:0000256" key="3">
    <source>
        <dbReference type="ARBA" id="ARBA00022618"/>
    </source>
</evidence>
<dbReference type="Pfam" id="PF01225">
    <property type="entry name" value="Mur_ligase"/>
    <property type="match status" value="1"/>
</dbReference>
<dbReference type="GO" id="GO:0008360">
    <property type="term" value="P:regulation of cell shape"/>
    <property type="evidence" value="ECO:0007669"/>
    <property type="project" value="UniProtKB-KW"/>
</dbReference>
<dbReference type="EMBL" id="UINC01007785">
    <property type="protein sequence ID" value="SVA35071.1"/>
    <property type="molecule type" value="Genomic_DNA"/>
</dbReference>
<dbReference type="Gene3D" id="3.40.1390.10">
    <property type="entry name" value="MurE/MurF, N-terminal domain"/>
    <property type="match status" value="1"/>
</dbReference>
<dbReference type="InterPro" id="IPR000713">
    <property type="entry name" value="Mur_ligase_N"/>
</dbReference>
<protein>
    <recommendedName>
        <fullName evidence="10">UDP-MurNAc-pentapeptide synthetase</fullName>
    </recommendedName>
</protein>
<keyword evidence="4" id="KW-0547">Nucleotide-binding</keyword>
<keyword evidence="9" id="KW-0961">Cell wall biogenesis/degradation</keyword>
<evidence type="ECO:0000256" key="10">
    <source>
        <dbReference type="ARBA" id="ARBA00031461"/>
    </source>
</evidence>
<dbReference type="SUPFAM" id="SSF63418">
    <property type="entry name" value="MurE/MurF N-terminal domain"/>
    <property type="match status" value="1"/>
</dbReference>
<dbReference type="GO" id="GO:0047480">
    <property type="term" value="F:UDP-N-acetylmuramoyl-tripeptide-D-alanyl-D-alanine ligase activity"/>
    <property type="evidence" value="ECO:0007669"/>
    <property type="project" value="InterPro"/>
</dbReference>
<dbReference type="Gene3D" id="3.90.190.20">
    <property type="entry name" value="Mur ligase, C-terminal domain"/>
    <property type="match status" value="1"/>
</dbReference>
<keyword evidence="6" id="KW-0133">Cell shape</keyword>
<dbReference type="InterPro" id="IPR036565">
    <property type="entry name" value="Mur-like_cat_sf"/>
</dbReference>
<keyword evidence="5" id="KW-0067">ATP-binding</keyword>
<evidence type="ECO:0000313" key="14">
    <source>
        <dbReference type="EMBL" id="SVA35071.1"/>
    </source>
</evidence>
<dbReference type="InterPro" id="IPR035911">
    <property type="entry name" value="MurE/MurF_N"/>
</dbReference>
<dbReference type="GO" id="GO:0051301">
    <property type="term" value="P:cell division"/>
    <property type="evidence" value="ECO:0007669"/>
    <property type="project" value="UniProtKB-KW"/>
</dbReference>
<feature type="domain" description="Mur ligase central" evidence="13">
    <location>
        <begin position="105"/>
        <end position="268"/>
    </location>
</feature>
<evidence type="ECO:0000256" key="4">
    <source>
        <dbReference type="ARBA" id="ARBA00022741"/>
    </source>
</evidence>
<dbReference type="InterPro" id="IPR005863">
    <property type="entry name" value="UDP-N-AcMur_synth"/>
</dbReference>
<name>A0A381V502_9ZZZZ</name>
<accession>A0A381V502</accession>
<dbReference type="Gene3D" id="3.40.1190.10">
    <property type="entry name" value="Mur-like, catalytic domain"/>
    <property type="match status" value="1"/>
</dbReference>
<dbReference type="InterPro" id="IPR004101">
    <property type="entry name" value="Mur_ligase_C"/>
</dbReference>
<dbReference type="GO" id="GO:0071555">
    <property type="term" value="P:cell wall organization"/>
    <property type="evidence" value="ECO:0007669"/>
    <property type="project" value="UniProtKB-KW"/>
</dbReference>
<evidence type="ECO:0000259" key="11">
    <source>
        <dbReference type="Pfam" id="PF01225"/>
    </source>
</evidence>
<keyword evidence="2" id="KW-0436">Ligase</keyword>